<reference evidence="2" key="1">
    <citation type="submission" date="2018-01" db="EMBL/GenBank/DDBJ databases">
        <title>An insight into the sialome of Amazonian anophelines.</title>
        <authorList>
            <person name="Ribeiro J.M."/>
            <person name="Scarpassa V."/>
            <person name="Calvo E."/>
        </authorList>
    </citation>
    <scope>NUCLEOTIDE SEQUENCE</scope>
    <source>
        <tissue evidence="2">Salivary glands</tissue>
    </source>
</reference>
<protein>
    <submittedName>
        <fullName evidence="2">Putative secreted peptide</fullName>
    </submittedName>
</protein>
<feature type="signal peptide" evidence="1">
    <location>
        <begin position="1"/>
        <end position="20"/>
    </location>
</feature>
<proteinExistence type="predicted"/>
<dbReference type="AlphaFoldDB" id="A0A2M3ZTX0"/>
<dbReference type="EMBL" id="GGFM01011139">
    <property type="protein sequence ID" value="MBW31890.1"/>
    <property type="molecule type" value="Transcribed_RNA"/>
</dbReference>
<feature type="chain" id="PRO_5014766328" evidence="1">
    <location>
        <begin position="21"/>
        <end position="117"/>
    </location>
</feature>
<accession>A0A2M3ZTX0</accession>
<evidence type="ECO:0000256" key="1">
    <source>
        <dbReference type="SAM" id="SignalP"/>
    </source>
</evidence>
<evidence type="ECO:0000313" key="2">
    <source>
        <dbReference type="EMBL" id="MBW31890.1"/>
    </source>
</evidence>
<name>A0A2M3ZTX0_9DIPT</name>
<organism evidence="2">
    <name type="scientific">Anopheles braziliensis</name>
    <dbReference type="NCBI Taxonomy" id="58242"/>
    <lineage>
        <taxon>Eukaryota</taxon>
        <taxon>Metazoa</taxon>
        <taxon>Ecdysozoa</taxon>
        <taxon>Arthropoda</taxon>
        <taxon>Hexapoda</taxon>
        <taxon>Insecta</taxon>
        <taxon>Pterygota</taxon>
        <taxon>Neoptera</taxon>
        <taxon>Endopterygota</taxon>
        <taxon>Diptera</taxon>
        <taxon>Nematocera</taxon>
        <taxon>Culicoidea</taxon>
        <taxon>Culicidae</taxon>
        <taxon>Anophelinae</taxon>
        <taxon>Anopheles</taxon>
    </lineage>
</organism>
<keyword evidence="1" id="KW-0732">Signal</keyword>
<sequence>MVAVSMCLLMKFMHKRAVSASVSVVGVDNDNLVGIVIQITMSIHTSITIIATGATSRSASLYGLCCPTLRYSWSFMCLRGRCSVVLRKVAAAGAEMSDIDRRWCIRWRYGTSQMAAT</sequence>